<evidence type="ECO:0000256" key="6">
    <source>
        <dbReference type="RuleBase" id="RU366058"/>
    </source>
</evidence>
<comment type="subcellular location">
    <subcellularLocation>
        <location evidence="1 6">Cell membrane</location>
        <topology evidence="1 6">Multi-pass membrane protein</topology>
    </subcellularLocation>
</comment>
<dbReference type="RefSeq" id="WP_056937512.1">
    <property type="nucleotide sequence ID" value="NZ_AZFN01000014.1"/>
</dbReference>
<dbReference type="Pfam" id="PF09335">
    <property type="entry name" value="VTT_dom"/>
    <property type="match status" value="1"/>
</dbReference>
<comment type="similarity">
    <text evidence="6">Belongs to the TVP38/TMEM64 family.</text>
</comment>
<evidence type="ECO:0000256" key="1">
    <source>
        <dbReference type="ARBA" id="ARBA00004651"/>
    </source>
</evidence>
<feature type="transmembrane region" description="Helical" evidence="6">
    <location>
        <begin position="137"/>
        <end position="156"/>
    </location>
</feature>
<dbReference type="PANTHER" id="PTHR12677">
    <property type="entry name" value="GOLGI APPARATUS MEMBRANE PROTEIN TVP38-RELATED"/>
    <property type="match status" value="1"/>
</dbReference>
<dbReference type="GO" id="GO:0005886">
    <property type="term" value="C:plasma membrane"/>
    <property type="evidence" value="ECO:0007669"/>
    <property type="project" value="UniProtKB-SubCell"/>
</dbReference>
<reference evidence="8 9" key="1">
    <citation type="journal article" date="2015" name="Genome Announc.">
        <title>Expanding the biotechnology potential of lactobacilli through comparative genomics of 213 strains and associated genera.</title>
        <authorList>
            <person name="Sun Z."/>
            <person name="Harris H.M."/>
            <person name="McCann A."/>
            <person name="Guo C."/>
            <person name="Argimon S."/>
            <person name="Zhang W."/>
            <person name="Yang X."/>
            <person name="Jeffery I.B."/>
            <person name="Cooney J.C."/>
            <person name="Kagawa T.F."/>
            <person name="Liu W."/>
            <person name="Song Y."/>
            <person name="Salvetti E."/>
            <person name="Wrobel A."/>
            <person name="Rasinkangas P."/>
            <person name="Parkhill J."/>
            <person name="Rea M.C."/>
            <person name="O'Sullivan O."/>
            <person name="Ritari J."/>
            <person name="Douillard F.P."/>
            <person name="Paul Ross R."/>
            <person name="Yang R."/>
            <person name="Briner A.E."/>
            <person name="Felis G.E."/>
            <person name="de Vos W.M."/>
            <person name="Barrangou R."/>
            <person name="Klaenhammer T.R."/>
            <person name="Caufield P.W."/>
            <person name="Cui Y."/>
            <person name="Zhang H."/>
            <person name="O'Toole P.W."/>
        </authorList>
    </citation>
    <scope>NUCLEOTIDE SEQUENCE [LARGE SCALE GENOMIC DNA]</scope>
    <source>
        <strain evidence="8 9">DSM 16045</strain>
    </source>
</reference>
<evidence type="ECO:0000256" key="4">
    <source>
        <dbReference type="ARBA" id="ARBA00022989"/>
    </source>
</evidence>
<organism evidence="8 9">
    <name type="scientific">Limosilactobacillus gastricus DSM 16045</name>
    <dbReference type="NCBI Taxonomy" id="1423749"/>
    <lineage>
        <taxon>Bacteria</taxon>
        <taxon>Bacillati</taxon>
        <taxon>Bacillota</taxon>
        <taxon>Bacilli</taxon>
        <taxon>Lactobacillales</taxon>
        <taxon>Lactobacillaceae</taxon>
        <taxon>Limosilactobacillus</taxon>
    </lineage>
</organism>
<keyword evidence="5 6" id="KW-0472">Membrane</keyword>
<keyword evidence="4 6" id="KW-1133">Transmembrane helix</keyword>
<name>A0A0R1V911_9LACO</name>
<dbReference type="Proteomes" id="UP000051739">
    <property type="component" value="Unassembled WGS sequence"/>
</dbReference>
<protein>
    <recommendedName>
        <fullName evidence="6">TVP38/TMEM64 family membrane protein</fullName>
    </recommendedName>
</protein>
<gene>
    <name evidence="8" type="ORF">FC60_GL000464</name>
</gene>
<feature type="transmembrane region" description="Helical" evidence="6">
    <location>
        <begin position="198"/>
        <end position="216"/>
    </location>
</feature>
<feature type="transmembrane region" description="Helical" evidence="6">
    <location>
        <begin position="9"/>
        <end position="30"/>
    </location>
</feature>
<dbReference type="EMBL" id="AZFN01000014">
    <property type="protein sequence ID" value="KRM01978.1"/>
    <property type="molecule type" value="Genomic_DNA"/>
</dbReference>
<feature type="transmembrane region" description="Helical" evidence="6">
    <location>
        <begin position="98"/>
        <end position="117"/>
    </location>
</feature>
<evidence type="ECO:0000256" key="2">
    <source>
        <dbReference type="ARBA" id="ARBA00022475"/>
    </source>
</evidence>
<feature type="domain" description="VTT" evidence="7">
    <location>
        <begin position="78"/>
        <end position="188"/>
    </location>
</feature>
<keyword evidence="9" id="KW-1185">Reference proteome</keyword>
<dbReference type="InterPro" id="IPR015414">
    <property type="entry name" value="TMEM64"/>
</dbReference>
<feature type="transmembrane region" description="Helical" evidence="6">
    <location>
        <begin position="168"/>
        <end position="186"/>
    </location>
</feature>
<keyword evidence="2 6" id="KW-1003">Cell membrane</keyword>
<feature type="transmembrane region" description="Helical" evidence="6">
    <location>
        <begin position="60"/>
        <end position="86"/>
    </location>
</feature>
<dbReference type="PANTHER" id="PTHR12677:SF59">
    <property type="entry name" value="GOLGI APPARATUS MEMBRANE PROTEIN TVP38-RELATED"/>
    <property type="match status" value="1"/>
</dbReference>
<keyword evidence="3 6" id="KW-0812">Transmembrane</keyword>
<comment type="caution">
    <text evidence="8">The sequence shown here is derived from an EMBL/GenBank/DDBJ whole genome shotgun (WGS) entry which is preliminary data.</text>
</comment>
<dbReference type="InterPro" id="IPR032816">
    <property type="entry name" value="VTT_dom"/>
</dbReference>
<evidence type="ECO:0000256" key="5">
    <source>
        <dbReference type="ARBA" id="ARBA00023136"/>
    </source>
</evidence>
<proteinExistence type="inferred from homology"/>
<dbReference type="AlphaFoldDB" id="A0A0R1V911"/>
<evidence type="ECO:0000313" key="8">
    <source>
        <dbReference type="EMBL" id="KRM01978.1"/>
    </source>
</evidence>
<evidence type="ECO:0000256" key="3">
    <source>
        <dbReference type="ARBA" id="ARBA00022692"/>
    </source>
</evidence>
<evidence type="ECO:0000313" key="9">
    <source>
        <dbReference type="Proteomes" id="UP000051739"/>
    </source>
</evidence>
<accession>A0A0R1V911</accession>
<evidence type="ECO:0000259" key="7">
    <source>
        <dbReference type="Pfam" id="PF09335"/>
    </source>
</evidence>
<dbReference type="PATRIC" id="fig|1423749.3.peg.466"/>
<sequence>MKQRLSHRALIAIATLIVIAMLGLVIHDFLPEINLLLHSNDANRQELVDLIQQHGIRDMIFLYIMIAVMNAIPGMSNSIVCIFAGLCYGPLWGLAINWFGNMTGNWLVAALIGHIDFSEKFMHNRWLERLQSSDHPWITLTVAYMIPVIPSVLVNYSCVNMQIPRRNFLVMVSLGVLPVSLIYAFGGDAIFNGEFKRLIIYAIIIIVLIMLSRLIGKNVKKRHAQ</sequence>